<protein>
    <submittedName>
        <fullName evidence="1">DUF2225 domain-containing protein</fullName>
    </submittedName>
</protein>
<dbReference type="Pfam" id="PF09986">
    <property type="entry name" value="DUF2225"/>
    <property type="match status" value="1"/>
</dbReference>
<organism evidence="1 2">
    <name type="scientific">Catonella massiliensis</name>
    <dbReference type="NCBI Taxonomy" id="2799636"/>
    <lineage>
        <taxon>Bacteria</taxon>
        <taxon>Bacillati</taxon>
        <taxon>Bacillota</taxon>
        <taxon>Clostridia</taxon>
        <taxon>Lachnospirales</taxon>
        <taxon>Lachnospiraceae</taxon>
        <taxon>Catonella</taxon>
    </lineage>
</organism>
<comment type="caution">
    <text evidence="1">The sequence shown here is derived from an EMBL/GenBank/DDBJ whole genome shotgun (WGS) entry which is preliminary data.</text>
</comment>
<sequence>MEVSEESILFDKTYTCPCCATKFKAKAVRVGRNTLVRLDDDLRPIYKYVDATKYDAIICTKCGYAGLIKNFDAISDRHVRDIREKITAKFKGIDETKTYYTYEEAIERTQLALLSTIIKCAKTSDKAYICLKLAWLTRGMKEALDKESADYKEKHDELDKTEMNYLKNAYDGFSEAYMNEKFPICSMDENTLCIIMAETGRKLGKNHDALRYAETVILSRNATDRMKEMARAIRAKCKEE</sequence>
<gene>
    <name evidence="1" type="ORF">JJN12_07845</name>
</gene>
<keyword evidence="2" id="KW-1185">Reference proteome</keyword>
<name>A0ABS1J0L4_9FIRM</name>
<dbReference type="RefSeq" id="WP_208429153.1">
    <property type="nucleotide sequence ID" value="NZ_JAEPRJ010000001.1"/>
</dbReference>
<dbReference type="EMBL" id="JAEPRJ010000001">
    <property type="protein sequence ID" value="MBK5897686.1"/>
    <property type="molecule type" value="Genomic_DNA"/>
</dbReference>
<dbReference type="InterPro" id="IPR018708">
    <property type="entry name" value="DUF2225"/>
</dbReference>
<dbReference type="Proteomes" id="UP000604730">
    <property type="component" value="Unassembled WGS sequence"/>
</dbReference>
<proteinExistence type="predicted"/>
<reference evidence="1 2" key="1">
    <citation type="submission" date="2021-01" db="EMBL/GenBank/DDBJ databases">
        <title>Isolation and description of Catonella massiliensis sp. nov., a novel Catonella species, isolated from a stable periodontitis subject.</title>
        <authorList>
            <person name="Antezack A."/>
            <person name="Boxberger M."/>
            <person name="La Scola B."/>
            <person name="Monnet-Corti V."/>
        </authorList>
    </citation>
    <scope>NUCLEOTIDE SEQUENCE [LARGE SCALE GENOMIC DNA]</scope>
    <source>
        <strain evidence="1 2">Marseille-Q4567</strain>
    </source>
</reference>
<evidence type="ECO:0000313" key="1">
    <source>
        <dbReference type="EMBL" id="MBK5897686.1"/>
    </source>
</evidence>
<accession>A0ABS1J0L4</accession>
<evidence type="ECO:0000313" key="2">
    <source>
        <dbReference type="Proteomes" id="UP000604730"/>
    </source>
</evidence>